<keyword evidence="1 5" id="KW-0645">Protease</keyword>
<gene>
    <name evidence="8" type="ORF">ACOC_LOCUS11801</name>
</gene>
<dbReference type="InterPro" id="IPR001314">
    <property type="entry name" value="Peptidase_S1A"/>
</dbReference>
<evidence type="ECO:0000259" key="7">
    <source>
        <dbReference type="PROSITE" id="PS50240"/>
    </source>
</evidence>
<dbReference type="GO" id="GO:0006508">
    <property type="term" value="P:proteolysis"/>
    <property type="evidence" value="ECO:0007669"/>
    <property type="project" value="UniProtKB-KW"/>
</dbReference>
<dbReference type="Gene3D" id="2.40.10.10">
    <property type="entry name" value="Trypsin-like serine proteases"/>
    <property type="match status" value="1"/>
</dbReference>
<dbReference type="GO" id="GO:0004252">
    <property type="term" value="F:serine-type endopeptidase activity"/>
    <property type="evidence" value="ECO:0007669"/>
    <property type="project" value="InterPro"/>
</dbReference>
<evidence type="ECO:0000256" key="3">
    <source>
        <dbReference type="ARBA" id="ARBA00022825"/>
    </source>
</evidence>
<dbReference type="PRINTS" id="PR00722">
    <property type="entry name" value="CHYMOTRYPSIN"/>
</dbReference>
<evidence type="ECO:0000256" key="6">
    <source>
        <dbReference type="SAM" id="SignalP"/>
    </source>
</evidence>
<dbReference type="PROSITE" id="PS50240">
    <property type="entry name" value="TRYPSIN_DOM"/>
    <property type="match status" value="1"/>
</dbReference>
<dbReference type="InterPro" id="IPR033116">
    <property type="entry name" value="TRYPSIN_SER"/>
</dbReference>
<organism evidence="10">
    <name type="scientific">Angiostrongylus costaricensis</name>
    <name type="common">Nematode worm</name>
    <dbReference type="NCBI Taxonomy" id="334426"/>
    <lineage>
        <taxon>Eukaryota</taxon>
        <taxon>Metazoa</taxon>
        <taxon>Ecdysozoa</taxon>
        <taxon>Nematoda</taxon>
        <taxon>Chromadorea</taxon>
        <taxon>Rhabditida</taxon>
        <taxon>Rhabditina</taxon>
        <taxon>Rhabditomorpha</taxon>
        <taxon>Strongyloidea</taxon>
        <taxon>Metastrongylidae</taxon>
        <taxon>Angiostrongylus</taxon>
    </lineage>
</organism>
<dbReference type="PANTHER" id="PTHR24252">
    <property type="entry name" value="ACROSIN-RELATED"/>
    <property type="match status" value="1"/>
</dbReference>
<sequence length="269" mass="29376">MTSYLILLACIIKASTDDLDASVLATVVAPQIPESRLIGGIETEPHQWPWTVQLTYRGAHRCGGALIDSEFVVTAAHCFSKDRDPEMYRVHVGVHKSGGGRAHFVQRISIHPLFNLLWPSSYDNAPVFRITPPANRNVSTICLPSTPSVTHQMCIVTGWGLTSENGRKADVLREIHVPIIPFAQCNDLAHYAGRIHLPSMLCAGYTQGIIDSCQGDSGGPLMCPILGRWELHGLVSWGIGCGRAGHPGVYAKVDAALPWILIEMNILRQ</sequence>
<feature type="chain" id="PRO_5043135120" evidence="6">
    <location>
        <begin position="17"/>
        <end position="269"/>
    </location>
</feature>
<dbReference type="Proteomes" id="UP000267027">
    <property type="component" value="Unassembled WGS sequence"/>
</dbReference>
<dbReference type="PROSITE" id="PS00134">
    <property type="entry name" value="TRYPSIN_HIS"/>
    <property type="match status" value="1"/>
</dbReference>
<dbReference type="WBParaSite" id="ACOC_0001180001-mRNA-1">
    <property type="protein sequence ID" value="ACOC_0001180001-mRNA-1"/>
    <property type="gene ID" value="ACOC_0001180001"/>
</dbReference>
<evidence type="ECO:0000256" key="1">
    <source>
        <dbReference type="ARBA" id="ARBA00022670"/>
    </source>
</evidence>
<dbReference type="CDD" id="cd00190">
    <property type="entry name" value="Tryp_SPc"/>
    <property type="match status" value="1"/>
</dbReference>
<dbReference type="EMBL" id="UYYA01004794">
    <property type="protein sequence ID" value="VDM63386.1"/>
    <property type="molecule type" value="Genomic_DNA"/>
</dbReference>
<dbReference type="SUPFAM" id="SSF50494">
    <property type="entry name" value="Trypsin-like serine proteases"/>
    <property type="match status" value="1"/>
</dbReference>
<keyword evidence="9" id="KW-1185">Reference proteome</keyword>
<dbReference type="InterPro" id="IPR009003">
    <property type="entry name" value="Peptidase_S1_PA"/>
</dbReference>
<dbReference type="InterPro" id="IPR001254">
    <property type="entry name" value="Trypsin_dom"/>
</dbReference>
<evidence type="ECO:0000313" key="9">
    <source>
        <dbReference type="Proteomes" id="UP000267027"/>
    </source>
</evidence>
<keyword evidence="4" id="KW-1015">Disulfide bond</keyword>
<dbReference type="OrthoDB" id="5912168at2759"/>
<accession>A0A158PLU9</accession>
<evidence type="ECO:0000256" key="4">
    <source>
        <dbReference type="ARBA" id="ARBA00023157"/>
    </source>
</evidence>
<dbReference type="InterPro" id="IPR018114">
    <property type="entry name" value="TRYPSIN_HIS"/>
</dbReference>
<dbReference type="FunFam" id="2.40.10.10:FF:000003">
    <property type="entry name" value="Transmembrane serine protease 3"/>
    <property type="match status" value="1"/>
</dbReference>
<dbReference type="OMA" id="MYRVHVG"/>
<protein>
    <submittedName>
        <fullName evidence="10">Peptidase S1 domain-containing protein</fullName>
    </submittedName>
</protein>
<evidence type="ECO:0000256" key="5">
    <source>
        <dbReference type="RuleBase" id="RU363034"/>
    </source>
</evidence>
<name>A0A158PLU9_ANGCS</name>
<dbReference type="STRING" id="334426.A0A158PLU9"/>
<reference evidence="10" key="1">
    <citation type="submission" date="2016-04" db="UniProtKB">
        <authorList>
            <consortium name="WormBaseParasite"/>
        </authorList>
    </citation>
    <scope>IDENTIFICATION</scope>
</reference>
<keyword evidence="3 5" id="KW-0720">Serine protease</keyword>
<dbReference type="InterPro" id="IPR043504">
    <property type="entry name" value="Peptidase_S1_PA_chymotrypsin"/>
</dbReference>
<feature type="domain" description="Peptidase S1" evidence="7">
    <location>
        <begin position="37"/>
        <end position="265"/>
    </location>
</feature>
<dbReference type="PANTHER" id="PTHR24252:SF7">
    <property type="entry name" value="HYALIN"/>
    <property type="match status" value="1"/>
</dbReference>
<dbReference type="SMART" id="SM00020">
    <property type="entry name" value="Tryp_SPc"/>
    <property type="match status" value="1"/>
</dbReference>
<dbReference type="Pfam" id="PF00089">
    <property type="entry name" value="Trypsin"/>
    <property type="match status" value="1"/>
</dbReference>
<evidence type="ECO:0000313" key="10">
    <source>
        <dbReference type="WBParaSite" id="ACOC_0001180001-mRNA-1"/>
    </source>
</evidence>
<proteinExistence type="predicted"/>
<evidence type="ECO:0000313" key="8">
    <source>
        <dbReference type="EMBL" id="VDM63386.1"/>
    </source>
</evidence>
<feature type="signal peptide" evidence="6">
    <location>
        <begin position="1"/>
        <end position="16"/>
    </location>
</feature>
<reference evidence="8 9" key="2">
    <citation type="submission" date="2018-11" db="EMBL/GenBank/DDBJ databases">
        <authorList>
            <consortium name="Pathogen Informatics"/>
        </authorList>
    </citation>
    <scope>NUCLEOTIDE SEQUENCE [LARGE SCALE GENOMIC DNA]</scope>
    <source>
        <strain evidence="8 9">Costa Rica</strain>
    </source>
</reference>
<keyword evidence="2 5" id="KW-0378">Hydrolase</keyword>
<evidence type="ECO:0000256" key="2">
    <source>
        <dbReference type="ARBA" id="ARBA00022801"/>
    </source>
</evidence>
<keyword evidence="6" id="KW-0732">Signal</keyword>
<dbReference type="PROSITE" id="PS00135">
    <property type="entry name" value="TRYPSIN_SER"/>
    <property type="match status" value="1"/>
</dbReference>
<dbReference type="AlphaFoldDB" id="A0A158PLU9"/>